<keyword evidence="15" id="KW-1185">Reference proteome</keyword>
<comment type="similarity">
    <text evidence="2 10">Belongs to the D-isomer specific 2-hydroxyacid dehydrogenase family.</text>
</comment>
<evidence type="ECO:0000256" key="9">
    <source>
        <dbReference type="ARBA" id="ARBA00048731"/>
    </source>
</evidence>
<keyword evidence="10" id="KW-0028">Amino-acid biosynthesis</keyword>
<comment type="caution">
    <text evidence="14">The sequence shown here is derived from an EMBL/GenBank/DDBJ whole genome shotgun (WGS) entry which is preliminary data.</text>
</comment>
<feature type="domain" description="D-isomer specific 2-hydroxyacid dehydrogenase catalytic" evidence="11">
    <location>
        <begin position="8"/>
        <end position="316"/>
    </location>
</feature>
<dbReference type="PROSITE" id="PS00065">
    <property type="entry name" value="D_2_HYDROXYACID_DH_1"/>
    <property type="match status" value="1"/>
</dbReference>
<evidence type="ECO:0000256" key="3">
    <source>
        <dbReference type="ARBA" id="ARBA00011881"/>
    </source>
</evidence>
<sequence>MTSQIQKVLLLDGIDPVCGQVLMDAGISVTTHCKLSKEQLLNEITNYDAVVVRSATKVTAEVLGASERLRVVGRAGTGVDNIDVPAATRRGIIVMNTPGGNTLSAAEHTCAMMCSMARHIPQASAALKAGTWDRKTYLGSELHGKTLAIVGLGRIGREVAKRMQAFGMTTIGYDPIIPKEAAAEWGVESLPLKEVWPRADYITVHTPLLPHTRNLINDTVLASCKKGVKIVNVARGGIVDEAALLRALKSGQCGGAALDVFVEEPPTDLALCSHPKVICTPHLGANTVEAQHRVACEMATQLADMVKGKPLVGVVNAPALTNATNESLKPWIELAQALGCLAKHLSQLNNDNTTPIKVCLDLYGDEMDKMKELVGPAVLVGMLRGITPNGTNMVNAPLLAKERGITLSLTSHSHQMPPVPAAAPDALQVRVIKGSSTHILLGNAASGQATLYSLDGCVWESGLTLGRNMLFFSASPSVSPLATIATQLEDRQAAVTSLLSSAPTDKEMWHVARTEATVSLRQAIPGTRLMAQVTF</sequence>
<dbReference type="EMBL" id="JAWQEG010000238">
    <property type="protein sequence ID" value="KAK3892954.1"/>
    <property type="molecule type" value="Genomic_DNA"/>
</dbReference>
<reference evidence="14" key="1">
    <citation type="submission" date="2023-10" db="EMBL/GenBank/DDBJ databases">
        <title>Genome assemblies of two species of porcelain crab, Petrolisthes cinctipes and Petrolisthes manimaculis (Anomura: Porcellanidae).</title>
        <authorList>
            <person name="Angst P."/>
        </authorList>
    </citation>
    <scope>NUCLEOTIDE SEQUENCE</scope>
    <source>
        <strain evidence="14">PB745_01</strain>
        <tissue evidence="14">Gill</tissue>
    </source>
</reference>
<keyword evidence="5" id="KW-0007">Acetylation</keyword>
<gene>
    <name evidence="14" type="ORF">Pcinc_003222</name>
</gene>
<dbReference type="InterPro" id="IPR006236">
    <property type="entry name" value="PGDH"/>
</dbReference>
<evidence type="ECO:0000259" key="13">
    <source>
        <dbReference type="Pfam" id="PF19304"/>
    </source>
</evidence>
<dbReference type="InterPro" id="IPR036291">
    <property type="entry name" value="NAD(P)-bd_dom_sf"/>
</dbReference>
<evidence type="ECO:0000256" key="1">
    <source>
        <dbReference type="ARBA" id="ARBA00005216"/>
    </source>
</evidence>
<keyword evidence="4" id="KW-0597">Phosphoprotein</keyword>
<comment type="catalytic activity">
    <reaction evidence="9 10">
        <text>(2R)-3-phosphoglycerate + NAD(+) = 3-phosphooxypyruvate + NADH + H(+)</text>
        <dbReference type="Rhea" id="RHEA:12641"/>
        <dbReference type="ChEBI" id="CHEBI:15378"/>
        <dbReference type="ChEBI" id="CHEBI:18110"/>
        <dbReference type="ChEBI" id="CHEBI:57540"/>
        <dbReference type="ChEBI" id="CHEBI:57945"/>
        <dbReference type="ChEBI" id="CHEBI:58272"/>
        <dbReference type="EC" id="1.1.1.95"/>
    </reaction>
</comment>
<dbReference type="GO" id="GO:0051287">
    <property type="term" value="F:NAD binding"/>
    <property type="evidence" value="ECO:0007669"/>
    <property type="project" value="UniProtKB-UniRule"/>
</dbReference>
<dbReference type="Proteomes" id="UP001286313">
    <property type="component" value="Unassembled WGS sequence"/>
</dbReference>
<proteinExistence type="inferred from homology"/>
<evidence type="ECO:0000256" key="8">
    <source>
        <dbReference type="ARBA" id="ARBA00023299"/>
    </source>
</evidence>
<evidence type="ECO:0000313" key="14">
    <source>
        <dbReference type="EMBL" id="KAK3892954.1"/>
    </source>
</evidence>
<dbReference type="InterPro" id="IPR029009">
    <property type="entry name" value="ASB_dom_sf"/>
</dbReference>
<evidence type="ECO:0000256" key="7">
    <source>
        <dbReference type="ARBA" id="ARBA00023027"/>
    </source>
</evidence>
<dbReference type="CDD" id="cd12173">
    <property type="entry name" value="PGDH_4"/>
    <property type="match status" value="1"/>
</dbReference>
<evidence type="ECO:0000313" key="15">
    <source>
        <dbReference type="Proteomes" id="UP001286313"/>
    </source>
</evidence>
<evidence type="ECO:0000256" key="4">
    <source>
        <dbReference type="ARBA" id="ARBA00022553"/>
    </source>
</evidence>
<dbReference type="Pfam" id="PF00389">
    <property type="entry name" value="2-Hacid_dh"/>
    <property type="match status" value="1"/>
</dbReference>
<dbReference type="GO" id="GO:0004617">
    <property type="term" value="F:phosphoglycerate dehydrogenase activity"/>
    <property type="evidence" value="ECO:0007669"/>
    <property type="project" value="UniProtKB-EC"/>
</dbReference>
<evidence type="ECO:0000256" key="2">
    <source>
        <dbReference type="ARBA" id="ARBA00005854"/>
    </source>
</evidence>
<accession>A0AAE1GJS7</accession>
<comment type="pathway">
    <text evidence="1 10">Amino-acid biosynthesis; L-serine biosynthesis; L-serine from 3-phospho-D-glycerate: step 1/3.</text>
</comment>
<dbReference type="FunFam" id="3.40.50.720:FF:000021">
    <property type="entry name" value="D-3-phosphoglycerate dehydrogenase"/>
    <property type="match status" value="1"/>
</dbReference>
<evidence type="ECO:0000256" key="6">
    <source>
        <dbReference type="ARBA" id="ARBA00023002"/>
    </source>
</evidence>
<comment type="subunit">
    <text evidence="3">Homotetramer.</text>
</comment>
<organism evidence="14 15">
    <name type="scientific">Petrolisthes cinctipes</name>
    <name type="common">Flat porcelain crab</name>
    <dbReference type="NCBI Taxonomy" id="88211"/>
    <lineage>
        <taxon>Eukaryota</taxon>
        <taxon>Metazoa</taxon>
        <taxon>Ecdysozoa</taxon>
        <taxon>Arthropoda</taxon>
        <taxon>Crustacea</taxon>
        <taxon>Multicrustacea</taxon>
        <taxon>Malacostraca</taxon>
        <taxon>Eumalacostraca</taxon>
        <taxon>Eucarida</taxon>
        <taxon>Decapoda</taxon>
        <taxon>Pleocyemata</taxon>
        <taxon>Anomura</taxon>
        <taxon>Galatheoidea</taxon>
        <taxon>Porcellanidae</taxon>
        <taxon>Petrolisthes</taxon>
    </lineage>
</organism>
<keyword evidence="8 10" id="KW-0718">Serine biosynthesis</keyword>
<feature type="domain" description="D-isomer specific 2-hydroxyacid dehydrogenase NAD-binding" evidence="12">
    <location>
        <begin position="111"/>
        <end position="284"/>
    </location>
</feature>
<evidence type="ECO:0000256" key="5">
    <source>
        <dbReference type="ARBA" id="ARBA00022990"/>
    </source>
</evidence>
<keyword evidence="7 10" id="KW-0520">NAD</keyword>
<dbReference type="EC" id="1.1.1.95" evidence="10"/>
<dbReference type="Gene3D" id="3.30.1330.90">
    <property type="entry name" value="D-3-phosphoglycerate dehydrogenase, domain 3"/>
    <property type="match status" value="1"/>
</dbReference>
<dbReference type="PANTHER" id="PTHR42938:SF22">
    <property type="entry name" value="D-3-PHOSPHOGLYCERATE DEHYDROGENASE"/>
    <property type="match status" value="1"/>
</dbReference>
<dbReference type="SUPFAM" id="SSF51735">
    <property type="entry name" value="NAD(P)-binding Rossmann-fold domains"/>
    <property type="match status" value="1"/>
</dbReference>
<dbReference type="InterPro" id="IPR029752">
    <property type="entry name" value="D-isomer_DH_CS1"/>
</dbReference>
<dbReference type="InterPro" id="IPR045626">
    <property type="entry name" value="PGDH_ASB_dom"/>
</dbReference>
<dbReference type="Gene3D" id="3.40.50.720">
    <property type="entry name" value="NAD(P)-binding Rossmann-like Domain"/>
    <property type="match status" value="2"/>
</dbReference>
<dbReference type="SUPFAM" id="SSF52283">
    <property type="entry name" value="Formate/glycerate dehydrogenase catalytic domain-like"/>
    <property type="match status" value="1"/>
</dbReference>
<dbReference type="InterPro" id="IPR006140">
    <property type="entry name" value="D-isomer_DH_NAD-bd"/>
</dbReference>
<dbReference type="InterPro" id="IPR006139">
    <property type="entry name" value="D-isomer_2_OHA_DH_cat_dom"/>
</dbReference>
<protein>
    <recommendedName>
        <fullName evidence="10">D-3-phosphoglycerate dehydrogenase</fullName>
        <ecNumber evidence="10">1.1.1.95</ecNumber>
    </recommendedName>
</protein>
<feature type="domain" description="D-3-phosphoglycerate dehydrogenase ASB" evidence="13">
    <location>
        <begin position="328"/>
        <end position="415"/>
    </location>
</feature>
<dbReference type="Pfam" id="PF19304">
    <property type="entry name" value="PGDH_inter"/>
    <property type="match status" value="1"/>
</dbReference>
<dbReference type="NCBIfam" id="TIGR01327">
    <property type="entry name" value="PGDH"/>
    <property type="match status" value="1"/>
</dbReference>
<evidence type="ECO:0000259" key="11">
    <source>
        <dbReference type="Pfam" id="PF00389"/>
    </source>
</evidence>
<dbReference type="Pfam" id="PF02826">
    <property type="entry name" value="2-Hacid_dh_C"/>
    <property type="match status" value="1"/>
</dbReference>
<name>A0AAE1GJS7_PETCI</name>
<evidence type="ECO:0000259" key="12">
    <source>
        <dbReference type="Pfam" id="PF02826"/>
    </source>
</evidence>
<dbReference type="GO" id="GO:0006564">
    <property type="term" value="P:L-serine biosynthetic process"/>
    <property type="evidence" value="ECO:0007669"/>
    <property type="project" value="UniProtKB-KW"/>
</dbReference>
<keyword evidence="6 10" id="KW-0560">Oxidoreductase</keyword>
<dbReference type="AlphaFoldDB" id="A0AAE1GJS7"/>
<evidence type="ECO:0000256" key="10">
    <source>
        <dbReference type="RuleBase" id="RU363003"/>
    </source>
</evidence>
<dbReference type="SUPFAM" id="SSF143548">
    <property type="entry name" value="Serine metabolism enzymes domain"/>
    <property type="match status" value="1"/>
</dbReference>
<dbReference type="PANTHER" id="PTHR42938">
    <property type="entry name" value="FORMATE DEHYDROGENASE 1"/>
    <property type="match status" value="1"/>
</dbReference>